<dbReference type="PANTHER" id="PTHR34128">
    <property type="entry name" value="CYTOCHROME C-TYPE BIOGENESIS PROTEIN CCME HOMOLOG, MITOCHONDRIAL"/>
    <property type="match status" value="1"/>
</dbReference>
<dbReference type="Pfam" id="PF03100">
    <property type="entry name" value="CcmE"/>
    <property type="match status" value="1"/>
</dbReference>
<evidence type="ECO:0000256" key="10">
    <source>
        <dbReference type="ARBA" id="ARBA00023004"/>
    </source>
</evidence>
<feature type="topological domain" description="Cytoplasmic" evidence="13">
    <location>
        <begin position="1"/>
        <end position="7"/>
    </location>
</feature>
<accession>A0A5M8FKD5</accession>
<dbReference type="InterPro" id="IPR004329">
    <property type="entry name" value="CcmE"/>
</dbReference>
<evidence type="ECO:0000256" key="3">
    <source>
        <dbReference type="ARBA" id="ARBA00022519"/>
    </source>
</evidence>
<keyword evidence="5 13" id="KW-0812">Transmembrane</keyword>
<sequence length="160" mass="16876">MKARQKRLVFVGLAVVGVGAAATLALSALQSNIAYFFSPTQVLANEHPGDAVFRVGGLVVDDTLKRQQDGLTVRFDVTDNAATVPVSYTGILPDLFGEGQGVVAKGRIGNDGVFYAEEVLAKHDESYMPPEVADTLQTAHVDGVIDATTRSLSQTEGAGR</sequence>
<evidence type="ECO:0000256" key="5">
    <source>
        <dbReference type="ARBA" id="ARBA00022692"/>
    </source>
</evidence>
<dbReference type="Gene3D" id="2.40.50.140">
    <property type="entry name" value="Nucleic acid-binding proteins"/>
    <property type="match status" value="1"/>
</dbReference>
<dbReference type="PANTHER" id="PTHR34128:SF2">
    <property type="entry name" value="CYTOCHROME C-TYPE BIOGENESIS PROTEIN CCME HOMOLOG, MITOCHONDRIAL"/>
    <property type="match status" value="1"/>
</dbReference>
<dbReference type="GO" id="GO:0005886">
    <property type="term" value="C:plasma membrane"/>
    <property type="evidence" value="ECO:0007669"/>
    <property type="project" value="UniProtKB-SubCell"/>
</dbReference>
<feature type="binding site" description="axial binding residue" evidence="13 14">
    <location>
        <position position="127"/>
    </location>
    <ligand>
        <name>heme</name>
        <dbReference type="ChEBI" id="CHEBI:30413"/>
    </ligand>
    <ligandPart>
        <name>Fe</name>
        <dbReference type="ChEBI" id="CHEBI:18248"/>
    </ligandPart>
</feature>
<evidence type="ECO:0000256" key="12">
    <source>
        <dbReference type="ARBA" id="ARBA00056663"/>
    </source>
</evidence>
<organism evidence="15 16">
    <name type="scientific">Thiohalocapsa marina</name>
    <dbReference type="NCBI Taxonomy" id="424902"/>
    <lineage>
        <taxon>Bacteria</taxon>
        <taxon>Pseudomonadati</taxon>
        <taxon>Pseudomonadota</taxon>
        <taxon>Gammaproteobacteria</taxon>
        <taxon>Chromatiales</taxon>
        <taxon>Chromatiaceae</taxon>
        <taxon>Thiohalocapsa</taxon>
    </lineage>
</organism>
<comment type="caution">
    <text evidence="15">The sequence shown here is derived from an EMBL/GenBank/DDBJ whole genome shotgun (WGS) entry which is preliminary data.</text>
</comment>
<evidence type="ECO:0000313" key="15">
    <source>
        <dbReference type="EMBL" id="KAA6182905.1"/>
    </source>
</evidence>
<dbReference type="SUPFAM" id="SSF82093">
    <property type="entry name" value="Heme chaperone CcmE"/>
    <property type="match status" value="1"/>
</dbReference>
<comment type="similarity">
    <text evidence="13">Belongs to the CcmE/CycJ family.</text>
</comment>
<reference evidence="15 16" key="1">
    <citation type="submission" date="2019-09" db="EMBL/GenBank/DDBJ databases">
        <title>Whole-genome sequence of the purple sulfur bacterium Thiohalocapsa marina DSM 19078.</title>
        <authorList>
            <person name="Kyndt J.A."/>
            <person name="Meyer T.E."/>
        </authorList>
    </citation>
    <scope>NUCLEOTIDE SEQUENCE [LARGE SCALE GENOMIC DNA]</scope>
    <source>
        <strain evidence="15 16">DSM 19078</strain>
    </source>
</reference>
<evidence type="ECO:0000256" key="6">
    <source>
        <dbReference type="ARBA" id="ARBA00022723"/>
    </source>
</evidence>
<dbReference type="GO" id="GO:0046872">
    <property type="term" value="F:metal ion binding"/>
    <property type="evidence" value="ECO:0007669"/>
    <property type="project" value="UniProtKB-KW"/>
</dbReference>
<evidence type="ECO:0000256" key="8">
    <source>
        <dbReference type="ARBA" id="ARBA00022968"/>
    </source>
</evidence>
<evidence type="ECO:0000313" key="16">
    <source>
        <dbReference type="Proteomes" id="UP000322981"/>
    </source>
</evidence>
<feature type="binding site" description="covalent" evidence="13 14">
    <location>
        <position position="123"/>
    </location>
    <ligand>
        <name>heme</name>
        <dbReference type="ChEBI" id="CHEBI:30413"/>
    </ligand>
</feature>
<dbReference type="GO" id="GO:0017004">
    <property type="term" value="P:cytochrome complex assembly"/>
    <property type="evidence" value="ECO:0007669"/>
    <property type="project" value="UniProtKB-KW"/>
</dbReference>
<dbReference type="GO" id="GO:0017003">
    <property type="term" value="P:protein-heme linkage"/>
    <property type="evidence" value="ECO:0007669"/>
    <property type="project" value="UniProtKB-UniRule"/>
</dbReference>
<evidence type="ECO:0000256" key="14">
    <source>
        <dbReference type="PIRSR" id="PIRSR604329-50"/>
    </source>
</evidence>
<keyword evidence="3" id="KW-0997">Cell inner membrane</keyword>
<dbReference type="NCBIfam" id="NF009731">
    <property type="entry name" value="PRK13254.1-5"/>
    <property type="match status" value="1"/>
</dbReference>
<dbReference type="RefSeq" id="WP_150094596.1">
    <property type="nucleotide sequence ID" value="NZ_JBFUOH010000072.1"/>
</dbReference>
<dbReference type="FunFam" id="2.40.50.140:FF:000104">
    <property type="entry name" value="Cytochrome c-type biogenesis protein CcmE"/>
    <property type="match status" value="1"/>
</dbReference>
<dbReference type="InterPro" id="IPR012340">
    <property type="entry name" value="NA-bd_OB-fold"/>
</dbReference>
<keyword evidence="8 13" id="KW-0735">Signal-anchor</keyword>
<proteinExistence type="inferred from homology"/>
<dbReference type="AlphaFoldDB" id="A0A5M8FKD5"/>
<keyword evidence="4 13" id="KW-0349">Heme</keyword>
<comment type="function">
    <text evidence="12 13">Heme chaperone required for the biogenesis of c-type cytochromes. Transiently binds heme delivered by CcmC and transfers the heme to apo-cytochromes in a process facilitated by CcmF and CcmH.</text>
</comment>
<comment type="subcellular location">
    <subcellularLocation>
        <location evidence="1">Cell inner membrane</location>
    </subcellularLocation>
    <subcellularLocation>
        <location evidence="13">Cell membrane</location>
        <topology evidence="13">Single-pass type II membrane protein</topology>
    </subcellularLocation>
</comment>
<gene>
    <name evidence="13 15" type="primary">ccmE</name>
    <name evidence="13" type="synonym">cycJ</name>
    <name evidence="15" type="ORF">F2Q65_16975</name>
</gene>
<evidence type="ECO:0000256" key="9">
    <source>
        <dbReference type="ARBA" id="ARBA00022989"/>
    </source>
</evidence>
<keyword evidence="10 13" id="KW-0408">Iron</keyword>
<evidence type="ECO:0000256" key="7">
    <source>
        <dbReference type="ARBA" id="ARBA00022748"/>
    </source>
</evidence>
<dbReference type="InterPro" id="IPR036127">
    <property type="entry name" value="CcmE-like_sf"/>
</dbReference>
<name>A0A5M8FKD5_9GAMM</name>
<dbReference type="OrthoDB" id="9793584at2"/>
<dbReference type="Proteomes" id="UP000322981">
    <property type="component" value="Unassembled WGS sequence"/>
</dbReference>
<keyword evidence="2 13" id="KW-1003">Cell membrane</keyword>
<feature type="topological domain" description="Extracellular" evidence="13">
    <location>
        <begin position="29"/>
        <end position="160"/>
    </location>
</feature>
<keyword evidence="7 13" id="KW-0201">Cytochrome c-type biogenesis</keyword>
<evidence type="ECO:0000256" key="2">
    <source>
        <dbReference type="ARBA" id="ARBA00022475"/>
    </source>
</evidence>
<evidence type="ECO:0000256" key="11">
    <source>
        <dbReference type="ARBA" id="ARBA00023136"/>
    </source>
</evidence>
<dbReference type="NCBIfam" id="NF009727">
    <property type="entry name" value="PRK13254.1-1"/>
    <property type="match status" value="1"/>
</dbReference>
<keyword evidence="6 13" id="KW-0479">Metal-binding</keyword>
<dbReference type="GO" id="GO:0020037">
    <property type="term" value="F:heme binding"/>
    <property type="evidence" value="ECO:0007669"/>
    <property type="project" value="InterPro"/>
</dbReference>
<protein>
    <recommendedName>
        <fullName evidence="13">Cytochrome c-type biogenesis protein CcmE</fullName>
    </recommendedName>
    <alternativeName>
        <fullName evidence="13">Cytochrome c maturation protein E</fullName>
    </alternativeName>
    <alternativeName>
        <fullName evidence="13">Heme chaperone CcmE</fullName>
    </alternativeName>
</protein>
<evidence type="ECO:0000256" key="4">
    <source>
        <dbReference type="ARBA" id="ARBA00022617"/>
    </source>
</evidence>
<dbReference type="EMBL" id="VWXX01000039">
    <property type="protein sequence ID" value="KAA6182905.1"/>
    <property type="molecule type" value="Genomic_DNA"/>
</dbReference>
<keyword evidence="11 13" id="KW-0472">Membrane</keyword>
<keyword evidence="9 13" id="KW-1133">Transmembrane helix</keyword>
<dbReference type="HAMAP" id="MF_01959">
    <property type="entry name" value="CcmE"/>
    <property type="match status" value="1"/>
</dbReference>
<evidence type="ECO:0000256" key="1">
    <source>
        <dbReference type="ARBA" id="ARBA00004533"/>
    </source>
</evidence>
<dbReference type="NCBIfam" id="NF009729">
    <property type="entry name" value="PRK13254.1-3"/>
    <property type="match status" value="1"/>
</dbReference>
<keyword evidence="16" id="KW-1185">Reference proteome</keyword>
<evidence type="ECO:0000256" key="13">
    <source>
        <dbReference type="HAMAP-Rule" id="MF_01959"/>
    </source>
</evidence>